<dbReference type="AlphaFoldDB" id="A0A5D9C406"/>
<evidence type="ECO:0000313" key="3">
    <source>
        <dbReference type="Proteomes" id="UP000322077"/>
    </source>
</evidence>
<keyword evidence="1" id="KW-0812">Transmembrane</keyword>
<organism evidence="2 3">
    <name type="scientific">Sphingomonas montanisoli</name>
    <dbReference type="NCBI Taxonomy" id="2606412"/>
    <lineage>
        <taxon>Bacteria</taxon>
        <taxon>Pseudomonadati</taxon>
        <taxon>Pseudomonadota</taxon>
        <taxon>Alphaproteobacteria</taxon>
        <taxon>Sphingomonadales</taxon>
        <taxon>Sphingomonadaceae</taxon>
        <taxon>Sphingomonas</taxon>
    </lineage>
</organism>
<dbReference type="Pfam" id="PF12412">
    <property type="entry name" value="DUF3667"/>
    <property type="match status" value="1"/>
</dbReference>
<keyword evidence="1" id="KW-1133">Transmembrane helix</keyword>
<comment type="caution">
    <text evidence="2">The sequence shown here is derived from an EMBL/GenBank/DDBJ whole genome shotgun (WGS) entry which is preliminary data.</text>
</comment>
<feature type="transmembrane region" description="Helical" evidence="1">
    <location>
        <begin position="173"/>
        <end position="193"/>
    </location>
</feature>
<name>A0A5D9C406_9SPHN</name>
<feature type="transmembrane region" description="Helical" evidence="1">
    <location>
        <begin position="205"/>
        <end position="224"/>
    </location>
</feature>
<accession>A0A5D9C406</accession>
<proteinExistence type="predicted"/>
<feature type="transmembrane region" description="Helical" evidence="1">
    <location>
        <begin position="244"/>
        <end position="261"/>
    </location>
</feature>
<protein>
    <submittedName>
        <fullName evidence="2">DUF3667 domain-containing protein</fullName>
    </submittedName>
</protein>
<dbReference type="Proteomes" id="UP000322077">
    <property type="component" value="Unassembled WGS sequence"/>
</dbReference>
<dbReference type="InterPro" id="IPR022134">
    <property type="entry name" value="DUF3667"/>
</dbReference>
<evidence type="ECO:0000256" key="1">
    <source>
        <dbReference type="SAM" id="Phobius"/>
    </source>
</evidence>
<gene>
    <name evidence="2" type="ORF">FYJ91_13860</name>
</gene>
<evidence type="ECO:0000313" key="2">
    <source>
        <dbReference type="EMBL" id="TZG26047.1"/>
    </source>
</evidence>
<keyword evidence="1" id="KW-0472">Membrane</keyword>
<feature type="transmembrane region" description="Helical" evidence="1">
    <location>
        <begin position="273"/>
        <end position="299"/>
    </location>
</feature>
<keyword evidence="3" id="KW-1185">Reference proteome</keyword>
<feature type="transmembrane region" description="Helical" evidence="1">
    <location>
        <begin position="133"/>
        <end position="153"/>
    </location>
</feature>
<dbReference type="EMBL" id="VTOU01000003">
    <property type="protein sequence ID" value="TZG26047.1"/>
    <property type="molecule type" value="Genomic_DNA"/>
</dbReference>
<sequence length="301" mass="34169">MKPGDDCRVSFGELTTHQVEGEPMLIFRRAIDMVFETKASARAAIPDGPVDPAWFGATTCRNCGATIETPYCGQCGQKAAARFAWRDIGREGWDRVRWFEFQLTRTLRHLVTGPGRVAREYVMGRRTAHMHPLKLLVALVAALVLMLAANRYFGVYAFRDTDVDRMAARVMAYANWSFSLGIFAIFLGSWIGLHGRLGYNWIEHAVLAIYAQCLILAVIIVNMLPTLVWRDAGFVLTHKAASQTYMPIVKLAIVAIAYRQFFLIDLKRDWLRWLLACLIYAAFAWGLLRLYAMAILWLVTR</sequence>
<reference evidence="2 3" key="1">
    <citation type="submission" date="2019-08" db="EMBL/GenBank/DDBJ databases">
        <authorList>
            <person name="Wang G."/>
            <person name="Xu Z."/>
        </authorList>
    </citation>
    <scope>NUCLEOTIDE SEQUENCE [LARGE SCALE GENOMIC DNA]</scope>
    <source>
        <strain evidence="2 3">ZX</strain>
    </source>
</reference>